<dbReference type="RefSeq" id="WP_214173889.1">
    <property type="nucleotide sequence ID" value="NZ_JAHCVK010000001.1"/>
</dbReference>
<name>A0ABS5S952_9BACT</name>
<dbReference type="EMBL" id="JAHCVK010000001">
    <property type="protein sequence ID" value="MBT0651903.1"/>
    <property type="molecule type" value="Genomic_DNA"/>
</dbReference>
<gene>
    <name evidence="1" type="ORF">KI810_02440</name>
</gene>
<protein>
    <submittedName>
        <fullName evidence="1">Uncharacterized protein</fullName>
    </submittedName>
</protein>
<sequence>MTGHQLLKSQRNEVFLLIQGADLEPAAFQWETVNSLHESRLSVPRLVYVPSGDYFHFDLVKGKHWCQYSPGEDVLVESQYPGSWDYQLSYFSNNWLRNLKRELETPDMWTAIAGESALLLGTVVVEDETNSLFSPSEREHISRSLNEIRAYIESTHLVSEARVGFVEERLQYLEEAASRMGRKDWFNLAYGALINIVVGAALAPEAAKDLLRLAGTALAWVLGGQPALLAPGR</sequence>
<dbReference type="Proteomes" id="UP000756860">
    <property type="component" value="Unassembled WGS sequence"/>
</dbReference>
<accession>A0ABS5S952</accession>
<reference evidence="1 2" key="1">
    <citation type="submission" date="2021-05" db="EMBL/GenBank/DDBJ databases">
        <title>The draft genome of Geobacter luticola JCM 17780.</title>
        <authorList>
            <person name="Xu Z."/>
            <person name="Masuda Y."/>
            <person name="Itoh H."/>
            <person name="Senoo K."/>
        </authorList>
    </citation>
    <scope>NUCLEOTIDE SEQUENCE [LARGE SCALE GENOMIC DNA]</scope>
    <source>
        <strain evidence="1 2">JCM 17780</strain>
    </source>
</reference>
<keyword evidence="2" id="KW-1185">Reference proteome</keyword>
<organism evidence="1 2">
    <name type="scientific">Geomobilimonas luticola</name>
    <dbReference type="NCBI Taxonomy" id="1114878"/>
    <lineage>
        <taxon>Bacteria</taxon>
        <taxon>Pseudomonadati</taxon>
        <taxon>Thermodesulfobacteriota</taxon>
        <taxon>Desulfuromonadia</taxon>
        <taxon>Geobacterales</taxon>
        <taxon>Geobacteraceae</taxon>
        <taxon>Geomobilimonas</taxon>
    </lineage>
</organism>
<proteinExistence type="predicted"/>
<evidence type="ECO:0000313" key="1">
    <source>
        <dbReference type="EMBL" id="MBT0651903.1"/>
    </source>
</evidence>
<comment type="caution">
    <text evidence="1">The sequence shown here is derived from an EMBL/GenBank/DDBJ whole genome shotgun (WGS) entry which is preliminary data.</text>
</comment>
<evidence type="ECO:0000313" key="2">
    <source>
        <dbReference type="Proteomes" id="UP000756860"/>
    </source>
</evidence>